<evidence type="ECO:0000313" key="3">
    <source>
        <dbReference type="EMBL" id="MBM7471112.1"/>
    </source>
</evidence>
<dbReference type="RefSeq" id="WP_205106878.1">
    <property type="nucleotide sequence ID" value="NZ_BAAAHT010000017.1"/>
</dbReference>
<keyword evidence="4" id="KW-1185">Reference proteome</keyword>
<dbReference type="Pfam" id="PF00857">
    <property type="entry name" value="Isochorismatase"/>
    <property type="match status" value="1"/>
</dbReference>
<dbReference type="CDD" id="cd00431">
    <property type="entry name" value="cysteine_hydrolases"/>
    <property type="match status" value="1"/>
</dbReference>
<protein>
    <submittedName>
        <fullName evidence="3">Nicotinamidase-related amidase</fullName>
    </submittedName>
</protein>
<evidence type="ECO:0000259" key="2">
    <source>
        <dbReference type="Pfam" id="PF00857"/>
    </source>
</evidence>
<keyword evidence="1" id="KW-0378">Hydrolase</keyword>
<evidence type="ECO:0000256" key="1">
    <source>
        <dbReference type="ARBA" id="ARBA00022801"/>
    </source>
</evidence>
<organism evidence="3 4">
    <name type="scientific">Subtercola frigoramans</name>
    <dbReference type="NCBI Taxonomy" id="120298"/>
    <lineage>
        <taxon>Bacteria</taxon>
        <taxon>Bacillati</taxon>
        <taxon>Actinomycetota</taxon>
        <taxon>Actinomycetes</taxon>
        <taxon>Micrococcales</taxon>
        <taxon>Microbacteriaceae</taxon>
        <taxon>Subtercola</taxon>
    </lineage>
</organism>
<dbReference type="PANTHER" id="PTHR43540">
    <property type="entry name" value="PEROXYUREIDOACRYLATE/UREIDOACRYLATE AMIDOHYDROLASE-RELATED"/>
    <property type="match status" value="1"/>
</dbReference>
<dbReference type="InterPro" id="IPR000868">
    <property type="entry name" value="Isochorismatase-like_dom"/>
</dbReference>
<sequence length="247" mass="25951">MNGPRRWTSTADHVTLTAQHPAPRIARMESLPQSITVDLARSALVVIDMQNDFCTPGGWLDSIGVDVRPAAAAATEINTITPLFRAVGAPIIWLNWANRPDLANLPPNVVHVYDGDGTGGGIGERAGSSDAVLTEGSWGAAIIDALDVQPSDLHIGKFRMSGFWDTALDSVLRTRGIDSIFFAGVNADQCVLATLTDAACIGYDCILVEGASATTSPGFCLDATLYNVRQCFGFTVSTAALAASISA</sequence>
<comment type="caution">
    <text evidence="3">The sequence shown here is derived from an EMBL/GenBank/DDBJ whole genome shotgun (WGS) entry which is preliminary data.</text>
</comment>
<dbReference type="Gene3D" id="3.40.50.850">
    <property type="entry name" value="Isochorismatase-like"/>
    <property type="match status" value="1"/>
</dbReference>
<proteinExistence type="predicted"/>
<accession>A0ABS2L212</accession>
<dbReference type="Proteomes" id="UP000776164">
    <property type="component" value="Unassembled WGS sequence"/>
</dbReference>
<dbReference type="PANTHER" id="PTHR43540:SF9">
    <property type="entry name" value="FAMILY HYDROLASE, PUTATIVE (AFU_ORTHOLOGUE AFUA_2G08700)-RELATED"/>
    <property type="match status" value="1"/>
</dbReference>
<dbReference type="SUPFAM" id="SSF52499">
    <property type="entry name" value="Isochorismatase-like hydrolases"/>
    <property type="match status" value="1"/>
</dbReference>
<reference evidence="3 4" key="1">
    <citation type="submission" date="2021-01" db="EMBL/GenBank/DDBJ databases">
        <title>Sequencing the genomes of 1000 actinobacteria strains.</title>
        <authorList>
            <person name="Klenk H.-P."/>
        </authorList>
    </citation>
    <scope>NUCLEOTIDE SEQUENCE [LARGE SCALE GENOMIC DNA]</scope>
    <source>
        <strain evidence="3 4">DSM 13057</strain>
    </source>
</reference>
<dbReference type="InterPro" id="IPR050272">
    <property type="entry name" value="Isochorismatase-like_hydrls"/>
</dbReference>
<dbReference type="InterPro" id="IPR036380">
    <property type="entry name" value="Isochorismatase-like_sf"/>
</dbReference>
<evidence type="ECO:0000313" key="4">
    <source>
        <dbReference type="Proteomes" id="UP000776164"/>
    </source>
</evidence>
<gene>
    <name evidence="3" type="ORF">JOE66_000746</name>
</gene>
<feature type="domain" description="Isochorismatase-like" evidence="2">
    <location>
        <begin position="42"/>
        <end position="239"/>
    </location>
</feature>
<dbReference type="EMBL" id="JAFBBU010000001">
    <property type="protein sequence ID" value="MBM7471112.1"/>
    <property type="molecule type" value="Genomic_DNA"/>
</dbReference>
<name>A0ABS2L212_9MICO</name>